<dbReference type="PRINTS" id="PR00133">
    <property type="entry name" value="GLHYDRLASE3"/>
</dbReference>
<dbReference type="Gene3D" id="3.20.20.300">
    <property type="entry name" value="Glycoside hydrolase, family 3, N-terminal domain"/>
    <property type="match status" value="1"/>
</dbReference>
<dbReference type="Pfam" id="PF01915">
    <property type="entry name" value="Glyco_hydro_3_C"/>
    <property type="match status" value="1"/>
</dbReference>
<evidence type="ECO:0000256" key="1">
    <source>
        <dbReference type="ARBA" id="ARBA00000448"/>
    </source>
</evidence>
<evidence type="ECO:0000256" key="7">
    <source>
        <dbReference type="ARBA" id="ARBA00023277"/>
    </source>
</evidence>
<dbReference type="SMART" id="SM01217">
    <property type="entry name" value="Fn3_like"/>
    <property type="match status" value="1"/>
</dbReference>
<evidence type="ECO:0000256" key="4">
    <source>
        <dbReference type="ARBA" id="ARBA00012744"/>
    </source>
</evidence>
<dbReference type="SUPFAM" id="SSF52279">
    <property type="entry name" value="Beta-D-glucan exohydrolase, C-terminal domain"/>
    <property type="match status" value="1"/>
</dbReference>
<keyword evidence="7" id="KW-0119">Carbohydrate metabolism</keyword>
<evidence type="ECO:0000313" key="13">
    <source>
        <dbReference type="EMBL" id="CAL1705089.1"/>
    </source>
</evidence>
<evidence type="ECO:0000313" key="14">
    <source>
        <dbReference type="Proteomes" id="UP001497453"/>
    </source>
</evidence>
<comment type="catalytic activity">
    <reaction evidence="1">
        <text>Hydrolysis of terminal, non-reducing beta-D-glucosyl residues with release of beta-D-glucose.</text>
        <dbReference type="EC" id="3.2.1.21"/>
    </reaction>
</comment>
<accession>A0ABP1DDP7</accession>
<dbReference type="PANTHER" id="PTHR42715">
    <property type="entry name" value="BETA-GLUCOSIDASE"/>
    <property type="match status" value="1"/>
</dbReference>
<name>A0ABP1DDP7_9APHY</name>
<dbReference type="Pfam" id="PF00933">
    <property type="entry name" value="Glyco_hydro_3"/>
    <property type="match status" value="1"/>
</dbReference>
<dbReference type="Gene3D" id="2.60.40.10">
    <property type="entry name" value="Immunoglobulins"/>
    <property type="match status" value="1"/>
</dbReference>
<feature type="region of interest" description="Disordered" evidence="10">
    <location>
        <begin position="993"/>
        <end position="1015"/>
    </location>
</feature>
<evidence type="ECO:0000256" key="2">
    <source>
        <dbReference type="ARBA" id="ARBA00004987"/>
    </source>
</evidence>
<comment type="pathway">
    <text evidence="2">Glycan metabolism; cellulose degradation.</text>
</comment>
<dbReference type="SUPFAM" id="SSF51445">
    <property type="entry name" value="(Trans)glycosidases"/>
    <property type="match status" value="1"/>
</dbReference>
<protein>
    <recommendedName>
        <fullName evidence="4">beta-glucosidase</fullName>
        <ecNumber evidence="4">3.2.1.21</ecNumber>
    </recommendedName>
</protein>
<evidence type="ECO:0000256" key="10">
    <source>
        <dbReference type="SAM" id="MobiDB-lite"/>
    </source>
</evidence>
<dbReference type="Proteomes" id="UP001497453">
    <property type="component" value="Chromosome 3"/>
</dbReference>
<keyword evidence="6" id="KW-0136">Cellulose degradation</keyword>
<keyword evidence="5" id="KW-0378">Hydrolase</keyword>
<feature type="domain" description="Fibronectin type III-like" evidence="12">
    <location>
        <begin position="825"/>
        <end position="894"/>
    </location>
</feature>
<proteinExistence type="inferred from homology"/>
<dbReference type="InterPro" id="IPR036881">
    <property type="entry name" value="Glyco_hydro_3_C_sf"/>
</dbReference>
<evidence type="ECO:0000256" key="9">
    <source>
        <dbReference type="ARBA" id="ARBA00023326"/>
    </source>
</evidence>
<organism evidence="13 14">
    <name type="scientific">Somion occarium</name>
    <dbReference type="NCBI Taxonomy" id="3059160"/>
    <lineage>
        <taxon>Eukaryota</taxon>
        <taxon>Fungi</taxon>
        <taxon>Dikarya</taxon>
        <taxon>Basidiomycota</taxon>
        <taxon>Agaricomycotina</taxon>
        <taxon>Agaricomycetes</taxon>
        <taxon>Polyporales</taxon>
        <taxon>Cerrenaceae</taxon>
        <taxon>Somion</taxon>
    </lineage>
</organism>
<evidence type="ECO:0000256" key="6">
    <source>
        <dbReference type="ARBA" id="ARBA00023001"/>
    </source>
</evidence>
<evidence type="ECO:0000256" key="11">
    <source>
        <dbReference type="SAM" id="SignalP"/>
    </source>
</evidence>
<dbReference type="Gene3D" id="3.40.50.1700">
    <property type="entry name" value="Glycoside hydrolase family 3 C-terminal domain"/>
    <property type="match status" value="1"/>
</dbReference>
<dbReference type="InterPro" id="IPR026891">
    <property type="entry name" value="Fn3-like"/>
</dbReference>
<evidence type="ECO:0000256" key="3">
    <source>
        <dbReference type="ARBA" id="ARBA00005336"/>
    </source>
</evidence>
<dbReference type="EC" id="3.2.1.21" evidence="4"/>
<reference evidence="14" key="1">
    <citation type="submission" date="2024-04" db="EMBL/GenBank/DDBJ databases">
        <authorList>
            <person name="Shaw F."/>
            <person name="Minotto A."/>
        </authorList>
    </citation>
    <scope>NUCLEOTIDE SEQUENCE [LARGE SCALE GENOMIC DNA]</scope>
</reference>
<dbReference type="EMBL" id="OZ037946">
    <property type="protein sequence ID" value="CAL1705089.1"/>
    <property type="molecule type" value="Genomic_DNA"/>
</dbReference>
<evidence type="ECO:0000256" key="5">
    <source>
        <dbReference type="ARBA" id="ARBA00022801"/>
    </source>
</evidence>
<dbReference type="InterPro" id="IPR001764">
    <property type="entry name" value="Glyco_hydro_3_N"/>
</dbReference>
<feature type="signal peptide" evidence="11">
    <location>
        <begin position="1"/>
        <end position="21"/>
    </location>
</feature>
<keyword evidence="14" id="KW-1185">Reference proteome</keyword>
<feature type="chain" id="PRO_5046964338" description="beta-glucosidase" evidence="11">
    <location>
        <begin position="22"/>
        <end position="1015"/>
    </location>
</feature>
<keyword evidence="11" id="KW-0732">Signal</keyword>
<comment type="similarity">
    <text evidence="3">Belongs to the glycosyl hydrolase 3 family.</text>
</comment>
<gene>
    <name evidence="13" type="ORF">GFSPODELE1_LOCUS5271</name>
</gene>
<dbReference type="InterPro" id="IPR036962">
    <property type="entry name" value="Glyco_hydro_3_N_sf"/>
</dbReference>
<dbReference type="InterPro" id="IPR050288">
    <property type="entry name" value="Cellulose_deg_GH3"/>
</dbReference>
<dbReference type="PANTHER" id="PTHR42715:SF2">
    <property type="entry name" value="BETA-GLUCOSIDASE F-RELATED"/>
    <property type="match status" value="1"/>
</dbReference>
<dbReference type="InterPro" id="IPR013783">
    <property type="entry name" value="Ig-like_fold"/>
</dbReference>
<evidence type="ECO:0000259" key="12">
    <source>
        <dbReference type="SMART" id="SM01217"/>
    </source>
</evidence>
<evidence type="ECO:0000256" key="8">
    <source>
        <dbReference type="ARBA" id="ARBA00023295"/>
    </source>
</evidence>
<sequence>MKLCIGLAAVYNAVLVTAVVAAPSSVDSSAASASSSFVSPVPSSSALPSSSLSLSLTSPITSVSPSSVPSISLSSSSLSRSASITGSVSASRVSSVSASLSSVSGNATSAPVSPTFNTGAGTETGIIFPTITPESFTPFPVPSDTPIPNTFPETQPQNPPAVSDSGKVVPDFGQAWKRAYSKAKARIASWSLEQKVNSTTGIGWSNGLCVGNIPPIKDWPGLCLEDSPLGVRFADFATAFPTGVNTAATFNRTLFRIRGEFMGAEHKGKGVHIALGPMMNLGRIAQGGRNWEGFGADPYLAGEAAYETILGMQGSGVQACAKHYINNEQEHKRTQSSSNVDDRTQHELYAHPFLRSVQAGVASVMCSYNLINDTYACDNDKMLNDVLKREFGFQGYVMSDWSAQHTTESAMTGLDMTMPGDITFDSGTSYFGQNLTDYVRNGTIPESRVDDMATRILAAWYFLGQDKNYPKVSFNAFDAIDEVTNDHVDVQEDHFKVVRQIGAASSVLLKNTKRALPLQKPKSVVLIGNDAGPARNGPNGFSDRGGDDGVLAMGWGSGTAQFPYLISPLEAIQARARKDRSSVSWFLDNFNLNGAANAAIGQDVALVFVNADSGEGYITVDGNEGDRKNLTLWQNADALISAVAQQNNNTVVVAHSVGPAIVESWIDNPNVTAVVWAGLPGQEAGNSIADVLYGDFNPSGRLPYTIAKSPSDYSAQLVTGGGAQDILSIPYSEGLGIDYRHFDAAGIEPRFEFGFGLSYTTFKYSGLQVSAVHHSDKTSSKLEANWAVGKPSPIAVGSSAAIWLHRPAVQVKFTVTNTGKIAGGEIPQLYIQHPASAGEPPSVLKGFADVLLKPGQSKTVTINLSRYDLSIWDTVGQGWARPKGTIKFAVGQSSRLFKLKDHMCYKIACIRFLIVLNSLIDKLCTHLRQPTLNRVHSSSVWCSPSNSGTKAGGNGDAVCGRCAPGAEGDFDIRIPLAMAPTVLRPPLECSLSMLSEPPPASGDNRIEENWGDEET</sequence>
<dbReference type="InterPro" id="IPR002772">
    <property type="entry name" value="Glyco_hydro_3_C"/>
</dbReference>
<keyword evidence="8" id="KW-0326">Glycosidase</keyword>
<dbReference type="Pfam" id="PF14310">
    <property type="entry name" value="Fn3-like"/>
    <property type="match status" value="1"/>
</dbReference>
<dbReference type="InterPro" id="IPR017853">
    <property type="entry name" value="GH"/>
</dbReference>
<keyword evidence="9" id="KW-0624">Polysaccharide degradation</keyword>